<keyword evidence="3" id="KW-0560">Oxidoreductase</keyword>
<keyword evidence="1" id="KW-0285">Flavoprotein</keyword>
<proteinExistence type="predicted"/>
<evidence type="ECO:0000256" key="1">
    <source>
        <dbReference type="ARBA" id="ARBA00022630"/>
    </source>
</evidence>
<keyword evidence="2" id="KW-0288">FMN</keyword>
<dbReference type="Pfam" id="PF03358">
    <property type="entry name" value="FMN_red"/>
    <property type="match status" value="1"/>
</dbReference>
<comment type="caution">
    <text evidence="5">The sequence shown here is derived from an EMBL/GenBank/DDBJ whole genome shotgun (WGS) entry which is preliminary data.</text>
</comment>
<keyword evidence="6" id="KW-1185">Reference proteome</keyword>
<accession>A0ABT9ZIF0</accession>
<dbReference type="InterPro" id="IPR029039">
    <property type="entry name" value="Flavoprotein-like_sf"/>
</dbReference>
<feature type="domain" description="NADPH-dependent FMN reductase-like" evidence="4">
    <location>
        <begin position="1"/>
        <end position="143"/>
    </location>
</feature>
<evidence type="ECO:0000259" key="4">
    <source>
        <dbReference type="Pfam" id="PF03358"/>
    </source>
</evidence>
<dbReference type="EMBL" id="JAUSUD010000017">
    <property type="protein sequence ID" value="MDQ0232061.1"/>
    <property type="molecule type" value="Genomic_DNA"/>
</dbReference>
<dbReference type="InterPro" id="IPR005025">
    <property type="entry name" value="FMN_Rdtase-like_dom"/>
</dbReference>
<evidence type="ECO:0000313" key="5">
    <source>
        <dbReference type="EMBL" id="MDQ0232061.1"/>
    </source>
</evidence>
<dbReference type="PANTHER" id="PTHR43408">
    <property type="entry name" value="FMN REDUCTASE (NADPH)"/>
    <property type="match status" value="1"/>
</dbReference>
<gene>
    <name evidence="5" type="ORF">J2S19_003346</name>
</gene>
<dbReference type="SUPFAM" id="SSF52218">
    <property type="entry name" value="Flavoproteins"/>
    <property type="match status" value="1"/>
</dbReference>
<reference evidence="5 6" key="1">
    <citation type="submission" date="2023-07" db="EMBL/GenBank/DDBJ databases">
        <title>Genomic Encyclopedia of Type Strains, Phase IV (KMG-IV): sequencing the most valuable type-strain genomes for metagenomic binning, comparative biology and taxonomic classification.</title>
        <authorList>
            <person name="Goeker M."/>
        </authorList>
    </citation>
    <scope>NUCLEOTIDE SEQUENCE [LARGE SCALE GENOMIC DNA]</scope>
    <source>
        <strain evidence="5 6">DSM 29005</strain>
    </source>
</reference>
<organism evidence="5 6">
    <name type="scientific">Metabacillus malikii</name>
    <dbReference type="NCBI Taxonomy" id="1504265"/>
    <lineage>
        <taxon>Bacteria</taxon>
        <taxon>Bacillati</taxon>
        <taxon>Bacillota</taxon>
        <taxon>Bacilli</taxon>
        <taxon>Bacillales</taxon>
        <taxon>Bacillaceae</taxon>
        <taxon>Metabacillus</taxon>
    </lineage>
</organism>
<sequence length="179" mass="19988">MKLVGISGSLVGTKTSKAVHDVLTAARKYSADIQVELIDLKEYDVEFVRGTPLTYYNHDTVNVVNKIAAADILLFGTPIYQASITGALKNVLDHFPVDAFKGKVTGMITTAGTDKHFLVPEYQLRPILTYLKGTVPTGNVFIQNDQFDDDNEIINTNVKMRIEKLAEEMINLKRKLDRE</sequence>
<name>A0ABT9ZIF0_9BACI</name>
<evidence type="ECO:0000256" key="3">
    <source>
        <dbReference type="ARBA" id="ARBA00023002"/>
    </source>
</evidence>
<dbReference type="Proteomes" id="UP001234495">
    <property type="component" value="Unassembled WGS sequence"/>
</dbReference>
<dbReference type="Gene3D" id="3.40.50.360">
    <property type="match status" value="1"/>
</dbReference>
<dbReference type="PANTHER" id="PTHR43408:SF2">
    <property type="entry name" value="FMN REDUCTASE (NADPH)"/>
    <property type="match status" value="1"/>
</dbReference>
<evidence type="ECO:0000313" key="6">
    <source>
        <dbReference type="Proteomes" id="UP001234495"/>
    </source>
</evidence>
<protein>
    <submittedName>
        <fullName evidence="5">NAD(P)H-dependent FMN reductase</fullName>
    </submittedName>
</protein>
<dbReference type="InterPro" id="IPR051814">
    <property type="entry name" value="NAD(P)H-dep_FMN_reductase"/>
</dbReference>
<evidence type="ECO:0000256" key="2">
    <source>
        <dbReference type="ARBA" id="ARBA00022643"/>
    </source>
</evidence>
<dbReference type="RefSeq" id="WP_307344053.1">
    <property type="nucleotide sequence ID" value="NZ_JAUSUD010000017.1"/>
</dbReference>